<keyword evidence="5 11" id="KW-0337">GPI-anchor biosynthesis</keyword>
<evidence type="ECO:0000256" key="5">
    <source>
        <dbReference type="ARBA" id="ARBA00022502"/>
    </source>
</evidence>
<evidence type="ECO:0000256" key="11">
    <source>
        <dbReference type="RuleBase" id="RU366056"/>
    </source>
</evidence>
<dbReference type="GO" id="GO:0006506">
    <property type="term" value="P:GPI anchor biosynthetic process"/>
    <property type="evidence" value="ECO:0007669"/>
    <property type="project" value="UniProtKB-KW"/>
</dbReference>
<evidence type="ECO:0000256" key="4">
    <source>
        <dbReference type="ARBA" id="ARBA00020410"/>
    </source>
</evidence>
<accession>A0AAN7WH63</accession>
<organism evidence="12 13">
    <name type="scientific">Arxiozyma heterogenica</name>
    <dbReference type="NCBI Taxonomy" id="278026"/>
    <lineage>
        <taxon>Eukaryota</taxon>
        <taxon>Fungi</taxon>
        <taxon>Dikarya</taxon>
        <taxon>Ascomycota</taxon>
        <taxon>Saccharomycotina</taxon>
        <taxon>Saccharomycetes</taxon>
        <taxon>Saccharomycetales</taxon>
        <taxon>Saccharomycetaceae</taxon>
        <taxon>Arxiozyma</taxon>
    </lineage>
</organism>
<sequence>MSVLKKRITLLFQTPEDIVEGLTRNDAQLIIKNQNKVFIQTRWTIINNNIEENNSNHLVRITWKDKGSFIDTHDDDDHNATEPFHNQLDSIINTGFNVYVNNSNITSLSDYPLIKTPKYNLLHSNTPLYDLFPNILSDTELNLIDPNDFTLKTQFDILKNSNMTEINKYEVLEPNDLLIIQQNNNNNNNSSSSSSSDNNNTTTISNLEVGLFYIDSFDDIDTNISGLRCLWNQTDKIQTCLKTSLFYKPFITKQYKNPFLQVQLEEPIGLHPKILIDLSNYHQVQTNCQYYLFSQLPLELFIDKFQSDPIFVFGEDDLELPEYKLVQRSWGSEFLYQLEPGQVNELILHSRYLNITTPYPSTFNATFDPIVFKACDKNALDIVKNPFYSKSLGLESFFTDDTKFDLLYSTTLNVPIPRPGYTDFNKIQLLTGLTLLFSIIYLTWKVIPKKIPTKKYKHE</sequence>
<keyword evidence="7 11" id="KW-0256">Endoplasmic reticulum</keyword>
<keyword evidence="10" id="KW-0325">Glycoprotein</keyword>
<proteinExistence type="inferred from homology"/>
<evidence type="ECO:0000256" key="2">
    <source>
        <dbReference type="ARBA" id="ARBA00004687"/>
    </source>
</evidence>
<reference evidence="13" key="1">
    <citation type="submission" date="2023-07" db="EMBL/GenBank/DDBJ databases">
        <title>A draft genome of Kazachstania heterogenica Y-27499.</title>
        <authorList>
            <person name="Donic C."/>
            <person name="Kralova J.S."/>
            <person name="Fidel L."/>
            <person name="Ben-Dor S."/>
            <person name="Jung S."/>
        </authorList>
    </citation>
    <scope>NUCLEOTIDE SEQUENCE [LARGE SCALE GENOMIC DNA]</scope>
    <source>
        <strain evidence="13">Y27499</strain>
    </source>
</reference>
<dbReference type="SMART" id="SM00780">
    <property type="entry name" value="PIG-X"/>
    <property type="match status" value="1"/>
</dbReference>
<evidence type="ECO:0000313" key="12">
    <source>
        <dbReference type="EMBL" id="KAK5779645.1"/>
    </source>
</evidence>
<evidence type="ECO:0000256" key="6">
    <source>
        <dbReference type="ARBA" id="ARBA00022692"/>
    </source>
</evidence>
<evidence type="ECO:0000256" key="8">
    <source>
        <dbReference type="ARBA" id="ARBA00022989"/>
    </source>
</evidence>
<dbReference type="Proteomes" id="UP001306508">
    <property type="component" value="Unassembled WGS sequence"/>
</dbReference>
<dbReference type="PANTHER" id="PTHR28533:SF1">
    <property type="entry name" value="PROTEIN PBN1"/>
    <property type="match status" value="1"/>
</dbReference>
<gene>
    <name evidence="12" type="ORF">RI543_003537</name>
</gene>
<comment type="subcellular location">
    <subcellularLocation>
        <location evidence="11">Endoplasmic reticulum membrane</location>
        <topology evidence="11">Single-pass membrane protein</topology>
    </subcellularLocation>
    <subcellularLocation>
        <location evidence="1">Endoplasmic reticulum membrane</location>
        <topology evidence="1">Single-pass type III membrane protein</topology>
    </subcellularLocation>
</comment>
<dbReference type="EMBL" id="JAWIZZ010000047">
    <property type="protein sequence ID" value="KAK5779645.1"/>
    <property type="molecule type" value="Genomic_DNA"/>
</dbReference>
<evidence type="ECO:0000256" key="7">
    <source>
        <dbReference type="ARBA" id="ARBA00022824"/>
    </source>
</evidence>
<feature type="transmembrane region" description="Helical" evidence="11">
    <location>
        <begin position="427"/>
        <end position="447"/>
    </location>
</feature>
<dbReference type="InterPro" id="IPR013233">
    <property type="entry name" value="PIG-X/PBN1"/>
</dbReference>
<dbReference type="GO" id="GO:1990529">
    <property type="term" value="C:glycosylphosphatidylinositol-mannosyltransferase I complex"/>
    <property type="evidence" value="ECO:0007669"/>
    <property type="project" value="TreeGrafter"/>
</dbReference>
<dbReference type="GO" id="GO:0000030">
    <property type="term" value="F:mannosyltransferase activity"/>
    <property type="evidence" value="ECO:0007669"/>
    <property type="project" value="TreeGrafter"/>
</dbReference>
<dbReference type="AlphaFoldDB" id="A0AAN7WH63"/>
<keyword evidence="9 11" id="KW-0472">Membrane</keyword>
<dbReference type="Pfam" id="PF08320">
    <property type="entry name" value="PIG-X"/>
    <property type="match status" value="1"/>
</dbReference>
<dbReference type="PANTHER" id="PTHR28533">
    <property type="entry name" value="PROTEIN PBN1"/>
    <property type="match status" value="1"/>
</dbReference>
<evidence type="ECO:0000256" key="3">
    <source>
        <dbReference type="ARBA" id="ARBA00010345"/>
    </source>
</evidence>
<evidence type="ECO:0000313" key="13">
    <source>
        <dbReference type="Proteomes" id="UP001306508"/>
    </source>
</evidence>
<name>A0AAN7WH63_9SACH</name>
<dbReference type="InterPro" id="IPR042322">
    <property type="entry name" value="Pbn1"/>
</dbReference>
<evidence type="ECO:0000256" key="1">
    <source>
        <dbReference type="ARBA" id="ARBA00004643"/>
    </source>
</evidence>
<keyword evidence="13" id="KW-1185">Reference proteome</keyword>
<evidence type="ECO:0000256" key="10">
    <source>
        <dbReference type="ARBA" id="ARBA00023180"/>
    </source>
</evidence>
<comment type="pathway">
    <text evidence="2 11">Glycolipid biosynthesis; glycosylphosphatidylinositol-anchor biosynthesis.</text>
</comment>
<evidence type="ECO:0000256" key="9">
    <source>
        <dbReference type="ARBA" id="ARBA00023136"/>
    </source>
</evidence>
<dbReference type="GO" id="GO:0005789">
    <property type="term" value="C:endoplasmic reticulum membrane"/>
    <property type="evidence" value="ECO:0007669"/>
    <property type="project" value="UniProtKB-SubCell"/>
</dbReference>
<comment type="caution">
    <text evidence="12">The sequence shown here is derived from an EMBL/GenBank/DDBJ whole genome shotgun (WGS) entry which is preliminary data.</text>
</comment>
<keyword evidence="8 11" id="KW-1133">Transmembrane helix</keyword>
<protein>
    <recommendedName>
        <fullName evidence="4 11">Protein PBN1</fullName>
    </recommendedName>
</protein>
<comment type="function">
    <text evidence="11">Required for proper folding and/or the stability of a subset of proteins in the endoplasmic reticulum. Component of glycosylphosphatidylinositol-mannosyltransferase 1 which transfers the first of the 4 mannoses in the GPI-anchor precursors during GPI-anchor biosynthesis. Probably acts by stabilizing the mannosyltransferase GPI14.</text>
</comment>
<keyword evidence="6 11" id="KW-0812">Transmembrane</keyword>
<comment type="similarity">
    <text evidence="3 11">Belongs to the PIGX family.</text>
</comment>